<dbReference type="InterPro" id="IPR036890">
    <property type="entry name" value="HATPase_C_sf"/>
</dbReference>
<evidence type="ECO:0000256" key="3">
    <source>
        <dbReference type="ARBA" id="ARBA00022553"/>
    </source>
</evidence>
<accession>A0A7Y3W685</accession>
<organism evidence="9 10">
    <name type="scientific">Parvularcula mediterranea</name>
    <dbReference type="NCBI Taxonomy" id="2732508"/>
    <lineage>
        <taxon>Bacteria</taxon>
        <taxon>Pseudomonadati</taxon>
        <taxon>Pseudomonadota</taxon>
        <taxon>Alphaproteobacteria</taxon>
        <taxon>Parvularculales</taxon>
        <taxon>Parvularculaceae</taxon>
        <taxon>Parvularcula</taxon>
    </lineage>
</organism>
<evidence type="ECO:0000256" key="2">
    <source>
        <dbReference type="ARBA" id="ARBA00012438"/>
    </source>
</evidence>
<dbReference type="Gene3D" id="3.30.565.10">
    <property type="entry name" value="Histidine kinase-like ATPase, C-terminal domain"/>
    <property type="match status" value="1"/>
</dbReference>
<dbReference type="RefSeq" id="WP_173200505.1">
    <property type="nucleotide sequence ID" value="NZ_JABFCX010000003.1"/>
</dbReference>
<protein>
    <recommendedName>
        <fullName evidence="2">histidine kinase</fullName>
        <ecNumber evidence="2">2.7.13.3</ecNumber>
    </recommendedName>
</protein>
<evidence type="ECO:0000256" key="6">
    <source>
        <dbReference type="ARBA" id="ARBA00022777"/>
    </source>
</evidence>
<evidence type="ECO:0000313" key="10">
    <source>
        <dbReference type="Proteomes" id="UP000536835"/>
    </source>
</evidence>
<dbReference type="GO" id="GO:0004673">
    <property type="term" value="F:protein histidine kinase activity"/>
    <property type="evidence" value="ECO:0007669"/>
    <property type="project" value="UniProtKB-EC"/>
</dbReference>
<dbReference type="Pfam" id="PF07536">
    <property type="entry name" value="HWE_HK"/>
    <property type="match status" value="1"/>
</dbReference>
<feature type="domain" description="Signal transduction histidine kinase HWE region" evidence="8">
    <location>
        <begin position="125"/>
        <end position="199"/>
    </location>
</feature>
<evidence type="ECO:0000259" key="8">
    <source>
        <dbReference type="SMART" id="SM00911"/>
    </source>
</evidence>
<evidence type="ECO:0000313" key="9">
    <source>
        <dbReference type="EMBL" id="NNU17258.1"/>
    </source>
</evidence>
<dbReference type="InterPro" id="IPR011102">
    <property type="entry name" value="Sig_transdc_His_kinase_HWE"/>
</dbReference>
<evidence type="ECO:0000256" key="1">
    <source>
        <dbReference type="ARBA" id="ARBA00000085"/>
    </source>
</evidence>
<keyword evidence="5" id="KW-0547">Nucleotide-binding</keyword>
<dbReference type="EMBL" id="JABFCX010000003">
    <property type="protein sequence ID" value="NNU17258.1"/>
    <property type="molecule type" value="Genomic_DNA"/>
</dbReference>
<reference evidence="9 10" key="1">
    <citation type="submission" date="2020-05" db="EMBL/GenBank/DDBJ databases">
        <title>Parvularcula mediterraneae sp. nov., isolated from polypropylene straw from shallow seawater of the seashore of Laganas in Zakynthos island, Greece.</title>
        <authorList>
            <person name="Szabo I."/>
            <person name="Al-Omari J."/>
            <person name="Rado J."/>
            <person name="Szerdahelyi G.S."/>
        </authorList>
    </citation>
    <scope>NUCLEOTIDE SEQUENCE [LARGE SCALE GENOMIC DNA]</scope>
    <source>
        <strain evidence="9 10">ZS-1/3</strain>
    </source>
</reference>
<comment type="catalytic activity">
    <reaction evidence="1">
        <text>ATP + protein L-histidine = ADP + protein N-phospho-L-histidine.</text>
        <dbReference type="EC" id="2.7.13.3"/>
    </reaction>
</comment>
<keyword evidence="4" id="KW-0808">Transferase</keyword>
<proteinExistence type="predicted"/>
<keyword evidence="6 9" id="KW-0418">Kinase</keyword>
<comment type="caution">
    <text evidence="9">The sequence shown here is derived from an EMBL/GenBank/DDBJ whole genome shotgun (WGS) entry which is preliminary data.</text>
</comment>
<dbReference type="AlphaFoldDB" id="A0A7Y3W685"/>
<dbReference type="SMART" id="SM00911">
    <property type="entry name" value="HWE_HK"/>
    <property type="match status" value="1"/>
</dbReference>
<dbReference type="Proteomes" id="UP000536835">
    <property type="component" value="Unassembled WGS sequence"/>
</dbReference>
<keyword evidence="10" id="KW-1185">Reference proteome</keyword>
<sequence length="319" mass="34604">MSSSEQLGIHPFSIRFEASAAVPHSILAPLHIEGPETLRGLWSRVPAAVRREYGSQLRRIFSGASRLQLLVPLVGDDAQQRDILIRGSVRNRLITGMVSDVTPELRHLKARAIAAERRADQAVLELNHRVRNIMSVVTALISLSARYAEDVDAFSVATISRINALNVAFSNSGIDPLRPENIRQSVSMVTLANGIIGQNPLVTICREPLELSPGQASAMGLIIHELASNAHEHGAFTQGKTAELRWWHQGAHFGIEWIEPTEVKDADLIDGFGMTIVKHLTRSYLNGACAWDVSGGQLRVSVTGVGGGEARAAADTSPR</sequence>
<dbReference type="GO" id="GO:0005524">
    <property type="term" value="F:ATP binding"/>
    <property type="evidence" value="ECO:0007669"/>
    <property type="project" value="UniProtKB-KW"/>
</dbReference>
<dbReference type="EC" id="2.7.13.3" evidence="2"/>
<gene>
    <name evidence="9" type="ORF">HK107_13080</name>
</gene>
<evidence type="ECO:0000256" key="5">
    <source>
        <dbReference type="ARBA" id="ARBA00022741"/>
    </source>
</evidence>
<dbReference type="PANTHER" id="PTHR41523">
    <property type="entry name" value="TWO-COMPONENT SYSTEM SENSOR PROTEIN"/>
    <property type="match status" value="1"/>
</dbReference>
<keyword evidence="3" id="KW-0597">Phosphoprotein</keyword>
<keyword evidence="7" id="KW-0067">ATP-binding</keyword>
<dbReference type="PANTHER" id="PTHR41523:SF7">
    <property type="entry name" value="HISTIDINE KINASE"/>
    <property type="match status" value="1"/>
</dbReference>
<name>A0A7Y3W685_9PROT</name>
<evidence type="ECO:0000256" key="7">
    <source>
        <dbReference type="ARBA" id="ARBA00022840"/>
    </source>
</evidence>
<evidence type="ECO:0000256" key="4">
    <source>
        <dbReference type="ARBA" id="ARBA00022679"/>
    </source>
</evidence>